<sequence>MTQAFVVLRCRHAALRPYSFVHSVLQKHRRYQGHKLLICEIKEFTVLPTDLVLVHDRIDLISLQPTNRMPLTTFNERLTEFFARHSKLCTRDEVVVQAFSTVDENDIKPEHIGGS</sequence>
<comment type="caution">
    <text evidence="2">The sequence shown here is derived from an EMBL/GenBank/DDBJ whole genome shotgun (WGS) entry which is preliminary data.</text>
</comment>
<dbReference type="GeneID" id="87824040"/>
<dbReference type="EMBL" id="MU853223">
    <property type="protein sequence ID" value="KAK4128114.1"/>
    <property type="molecule type" value="Genomic_DNA"/>
</dbReference>
<dbReference type="RefSeq" id="XP_062651885.1">
    <property type="nucleotide sequence ID" value="XM_062787270.1"/>
</dbReference>
<name>A0AAN6U8J5_9PEZI</name>
<evidence type="ECO:0000313" key="2">
    <source>
        <dbReference type="EMBL" id="KAK4128114.1"/>
    </source>
</evidence>
<keyword evidence="3" id="KW-1185">Reference proteome</keyword>
<evidence type="ECO:0000259" key="1">
    <source>
        <dbReference type="Pfam" id="PF18648"/>
    </source>
</evidence>
<dbReference type="Pfam" id="PF18648">
    <property type="entry name" value="ADPRTs_Tse2"/>
    <property type="match status" value="1"/>
</dbReference>
<dbReference type="InterPro" id="IPR041018">
    <property type="entry name" value="ADPRTs_Tse2"/>
</dbReference>
<organism evidence="2 3">
    <name type="scientific">Parathielavia appendiculata</name>
    <dbReference type="NCBI Taxonomy" id="2587402"/>
    <lineage>
        <taxon>Eukaryota</taxon>
        <taxon>Fungi</taxon>
        <taxon>Dikarya</taxon>
        <taxon>Ascomycota</taxon>
        <taxon>Pezizomycotina</taxon>
        <taxon>Sordariomycetes</taxon>
        <taxon>Sordariomycetidae</taxon>
        <taxon>Sordariales</taxon>
        <taxon>Chaetomiaceae</taxon>
        <taxon>Parathielavia</taxon>
    </lineage>
</organism>
<reference evidence="2" key="1">
    <citation type="journal article" date="2023" name="Mol. Phylogenet. Evol.">
        <title>Genome-scale phylogeny and comparative genomics of the fungal order Sordariales.</title>
        <authorList>
            <person name="Hensen N."/>
            <person name="Bonometti L."/>
            <person name="Westerberg I."/>
            <person name="Brannstrom I.O."/>
            <person name="Guillou S."/>
            <person name="Cros-Aarteil S."/>
            <person name="Calhoun S."/>
            <person name="Haridas S."/>
            <person name="Kuo A."/>
            <person name="Mondo S."/>
            <person name="Pangilinan J."/>
            <person name="Riley R."/>
            <person name="LaButti K."/>
            <person name="Andreopoulos B."/>
            <person name="Lipzen A."/>
            <person name="Chen C."/>
            <person name="Yan M."/>
            <person name="Daum C."/>
            <person name="Ng V."/>
            <person name="Clum A."/>
            <person name="Steindorff A."/>
            <person name="Ohm R.A."/>
            <person name="Martin F."/>
            <person name="Silar P."/>
            <person name="Natvig D.O."/>
            <person name="Lalanne C."/>
            <person name="Gautier V."/>
            <person name="Ament-Velasquez S.L."/>
            <person name="Kruys A."/>
            <person name="Hutchinson M.I."/>
            <person name="Powell A.J."/>
            <person name="Barry K."/>
            <person name="Miller A.N."/>
            <person name="Grigoriev I.V."/>
            <person name="Debuchy R."/>
            <person name="Gladieux P."/>
            <person name="Hiltunen Thoren M."/>
            <person name="Johannesson H."/>
        </authorList>
    </citation>
    <scope>NUCLEOTIDE SEQUENCE</scope>
    <source>
        <strain evidence="2">CBS 731.68</strain>
    </source>
</reference>
<feature type="domain" description="Tse2 ADP-ribosyltransferase toxin" evidence="1">
    <location>
        <begin position="22"/>
        <end position="93"/>
    </location>
</feature>
<reference evidence="2" key="2">
    <citation type="submission" date="2023-05" db="EMBL/GenBank/DDBJ databases">
        <authorList>
            <consortium name="Lawrence Berkeley National Laboratory"/>
            <person name="Steindorff A."/>
            <person name="Hensen N."/>
            <person name="Bonometti L."/>
            <person name="Westerberg I."/>
            <person name="Brannstrom I.O."/>
            <person name="Guillou S."/>
            <person name="Cros-Aarteil S."/>
            <person name="Calhoun S."/>
            <person name="Haridas S."/>
            <person name="Kuo A."/>
            <person name="Mondo S."/>
            <person name="Pangilinan J."/>
            <person name="Riley R."/>
            <person name="Labutti K."/>
            <person name="Andreopoulos B."/>
            <person name="Lipzen A."/>
            <person name="Chen C."/>
            <person name="Yanf M."/>
            <person name="Daum C."/>
            <person name="Ng V."/>
            <person name="Clum A."/>
            <person name="Ohm R."/>
            <person name="Martin F."/>
            <person name="Silar P."/>
            <person name="Natvig D."/>
            <person name="Lalanne C."/>
            <person name="Gautier V."/>
            <person name="Ament-Velasquez S.L."/>
            <person name="Kruys A."/>
            <person name="Hutchinson M.I."/>
            <person name="Powell A.J."/>
            <person name="Barry K."/>
            <person name="Miller A.N."/>
            <person name="Grigoriev I.V."/>
            <person name="Debuchy R."/>
            <person name="Gladieux P."/>
            <person name="Thoren M.H."/>
            <person name="Johannesson H."/>
        </authorList>
    </citation>
    <scope>NUCLEOTIDE SEQUENCE</scope>
    <source>
        <strain evidence="2">CBS 731.68</strain>
    </source>
</reference>
<evidence type="ECO:0000313" key="3">
    <source>
        <dbReference type="Proteomes" id="UP001302602"/>
    </source>
</evidence>
<gene>
    <name evidence="2" type="ORF">N657DRAFT_4187</name>
</gene>
<proteinExistence type="predicted"/>
<protein>
    <recommendedName>
        <fullName evidence="1">Tse2 ADP-ribosyltransferase toxin domain-containing protein</fullName>
    </recommendedName>
</protein>
<accession>A0AAN6U8J5</accession>
<dbReference type="Proteomes" id="UP001302602">
    <property type="component" value="Unassembled WGS sequence"/>
</dbReference>
<dbReference type="AlphaFoldDB" id="A0AAN6U8J5"/>